<name>A0A3B6EP26_WHEAT</name>
<dbReference type="GO" id="GO:0009696">
    <property type="term" value="P:salicylic acid metabolic process"/>
    <property type="evidence" value="ECO:0000318"/>
    <property type="project" value="GO_Central"/>
</dbReference>
<dbReference type="Gramene" id="TraesCAD_scaffold_020400_01G000400.1">
    <property type="protein sequence ID" value="TraesCAD_scaffold_020400_01G000400.1"/>
    <property type="gene ID" value="TraesCAD_scaffold_020400_01G000400"/>
</dbReference>
<protein>
    <recommendedName>
        <fullName evidence="1">AB hydrolase-1 domain-containing protein</fullName>
    </recommendedName>
</protein>
<dbReference type="Gramene" id="TraesCS3A02G455100.1">
    <property type="protein sequence ID" value="TraesCS3A02G455100.1.cds1"/>
    <property type="gene ID" value="TraesCS3A02G455100"/>
</dbReference>
<dbReference type="PANTHER" id="PTHR10992:SF1085">
    <property type="entry name" value="AB HYDROLASE-1 DOMAIN-CONTAINING PROTEIN"/>
    <property type="match status" value="1"/>
</dbReference>
<dbReference type="STRING" id="4565.A0A3B6EP26"/>
<reference evidence="2" key="2">
    <citation type="submission" date="2018-10" db="UniProtKB">
        <authorList>
            <consortium name="EnsemblPlants"/>
        </authorList>
    </citation>
    <scope>IDENTIFICATION</scope>
</reference>
<dbReference type="InterPro" id="IPR029058">
    <property type="entry name" value="AB_hydrolase_fold"/>
</dbReference>
<dbReference type="PANTHER" id="PTHR10992">
    <property type="entry name" value="METHYLESTERASE FAMILY MEMBER"/>
    <property type="match status" value="1"/>
</dbReference>
<dbReference type="Gene3D" id="3.40.50.1820">
    <property type="entry name" value="alpha/beta hydrolase"/>
    <property type="match status" value="1"/>
</dbReference>
<dbReference type="EnsemblPlants" id="TraesCS3A02G455100.1">
    <property type="protein sequence ID" value="TraesCS3A02G455100.1.cds1"/>
    <property type="gene ID" value="TraesCS3A02G455100"/>
</dbReference>
<dbReference type="Proteomes" id="UP000019116">
    <property type="component" value="Chromosome 3A"/>
</dbReference>
<dbReference type="GO" id="GO:0080032">
    <property type="term" value="F:methyl jasmonate esterase activity"/>
    <property type="evidence" value="ECO:0000318"/>
    <property type="project" value="GO_Central"/>
</dbReference>
<proteinExistence type="predicted"/>
<organism evidence="2">
    <name type="scientific">Triticum aestivum</name>
    <name type="common">Wheat</name>
    <dbReference type="NCBI Taxonomy" id="4565"/>
    <lineage>
        <taxon>Eukaryota</taxon>
        <taxon>Viridiplantae</taxon>
        <taxon>Streptophyta</taxon>
        <taxon>Embryophyta</taxon>
        <taxon>Tracheophyta</taxon>
        <taxon>Spermatophyta</taxon>
        <taxon>Magnoliopsida</taxon>
        <taxon>Liliopsida</taxon>
        <taxon>Poales</taxon>
        <taxon>Poaceae</taxon>
        <taxon>BOP clade</taxon>
        <taxon>Pooideae</taxon>
        <taxon>Triticodae</taxon>
        <taxon>Triticeae</taxon>
        <taxon>Triticinae</taxon>
        <taxon>Triticum</taxon>
    </lineage>
</organism>
<evidence type="ECO:0000313" key="2">
    <source>
        <dbReference type="EnsemblPlants" id="TraesCS3A02G455100.1.cds1"/>
    </source>
</evidence>
<evidence type="ECO:0000259" key="1">
    <source>
        <dbReference type="Pfam" id="PF12697"/>
    </source>
</evidence>
<sequence>METVVKKPERHFVLVHGLCHGAWCWYRLATILRSAGHRVTAPDLAACGASPVRVDEVRSFAEYSRPLTDAVAAVPPGEKVVLVGHSYGGYSLALAMEAHPDKVAVAVFVAAAMPAAGCPMSHLLSQVPTELLVLT</sequence>
<feature type="domain" description="AB hydrolase-1" evidence="1">
    <location>
        <begin position="12"/>
        <end position="117"/>
    </location>
</feature>
<dbReference type="SMR" id="A0A3B6EP26"/>
<keyword evidence="3" id="KW-1185">Reference proteome</keyword>
<dbReference type="Pfam" id="PF12697">
    <property type="entry name" value="Abhydrolase_6"/>
    <property type="match status" value="1"/>
</dbReference>
<dbReference type="GO" id="GO:0009694">
    <property type="term" value="P:jasmonic acid metabolic process"/>
    <property type="evidence" value="ECO:0000318"/>
    <property type="project" value="GO_Central"/>
</dbReference>
<dbReference type="GO" id="GO:0080031">
    <property type="term" value="F:methyl salicylate esterase activity"/>
    <property type="evidence" value="ECO:0000318"/>
    <property type="project" value="GO_Central"/>
</dbReference>
<dbReference type="Gramene" id="TraesCS3A03G1056800.1">
    <property type="protein sequence ID" value="TraesCS3A03G1056800.1.CDS1"/>
    <property type="gene ID" value="TraesCS3A03G1056800"/>
</dbReference>
<dbReference type="InterPro" id="IPR045889">
    <property type="entry name" value="MES/HNL"/>
</dbReference>
<dbReference type="Gramene" id="TraesROB_scaffold_030267_01G000500.1">
    <property type="protein sequence ID" value="TraesROB_scaffold_030267_01G000500.1"/>
    <property type="gene ID" value="TraesROB_scaffold_030267_01G000500"/>
</dbReference>
<dbReference type="OrthoDB" id="688496at2759"/>
<dbReference type="Gramene" id="TraesCLE_scaffold_068060_01G000300.1">
    <property type="protein sequence ID" value="TraesCLE_scaffold_068060_01G000300.1"/>
    <property type="gene ID" value="TraesCLE_scaffold_068060_01G000300"/>
</dbReference>
<dbReference type="Gramene" id="TraesRN3A0101079000.1">
    <property type="protein sequence ID" value="TraesRN3A0101079000.1"/>
    <property type="gene ID" value="TraesRN3A0101079000"/>
</dbReference>
<reference evidence="2" key="1">
    <citation type="submission" date="2018-08" db="EMBL/GenBank/DDBJ databases">
        <authorList>
            <person name="Rossello M."/>
        </authorList>
    </citation>
    <scope>NUCLEOTIDE SEQUENCE [LARGE SCALE GENOMIC DNA]</scope>
    <source>
        <strain evidence="2">cv. Chinese Spring</strain>
    </source>
</reference>
<dbReference type="OMA" id="PDTTHEP"/>
<evidence type="ECO:0000313" key="3">
    <source>
        <dbReference type="Proteomes" id="UP000019116"/>
    </source>
</evidence>
<dbReference type="InterPro" id="IPR000073">
    <property type="entry name" value="AB_hydrolase_1"/>
</dbReference>
<dbReference type="GO" id="GO:0080030">
    <property type="term" value="F:methyl indole-3-acetate esterase activity"/>
    <property type="evidence" value="ECO:0000318"/>
    <property type="project" value="GO_Central"/>
</dbReference>
<accession>A0A3B6EP26</accession>
<dbReference type="AlphaFoldDB" id="A0A3B6EP26"/>
<dbReference type="SUPFAM" id="SSF53474">
    <property type="entry name" value="alpha/beta-Hydrolases"/>
    <property type="match status" value="1"/>
</dbReference>